<dbReference type="RefSeq" id="XP_030998726.1">
    <property type="nucleotide sequence ID" value="XM_031135153.1"/>
</dbReference>
<reference evidence="2 3" key="1">
    <citation type="submission" date="2019-06" db="EMBL/GenBank/DDBJ databases">
        <title>Draft genome sequence of the filamentous fungus Phialemoniopsis curvata isolated from diesel fuel.</title>
        <authorList>
            <person name="Varaljay V.A."/>
            <person name="Lyon W.J."/>
            <person name="Crouch A.L."/>
            <person name="Drake C.E."/>
            <person name="Hollomon J.M."/>
            <person name="Nadeau L.J."/>
            <person name="Nunn H.S."/>
            <person name="Stevenson B.S."/>
            <person name="Bojanowski C.L."/>
            <person name="Crookes-Goodson W.J."/>
        </authorList>
    </citation>
    <scope>NUCLEOTIDE SEQUENCE [LARGE SCALE GENOMIC DNA]</scope>
    <source>
        <strain evidence="2 3">D216</strain>
    </source>
</reference>
<name>A0A507B1N5_9PEZI</name>
<dbReference type="InParanoid" id="A0A507B1N5"/>
<organism evidence="2 3">
    <name type="scientific">Thyridium curvatum</name>
    <dbReference type="NCBI Taxonomy" id="1093900"/>
    <lineage>
        <taxon>Eukaryota</taxon>
        <taxon>Fungi</taxon>
        <taxon>Dikarya</taxon>
        <taxon>Ascomycota</taxon>
        <taxon>Pezizomycotina</taxon>
        <taxon>Sordariomycetes</taxon>
        <taxon>Sordariomycetidae</taxon>
        <taxon>Thyridiales</taxon>
        <taxon>Thyridiaceae</taxon>
        <taxon>Thyridium</taxon>
    </lineage>
</organism>
<dbReference type="GeneID" id="41979772"/>
<gene>
    <name evidence="2" type="ORF">E0L32_012325</name>
</gene>
<feature type="region of interest" description="Disordered" evidence="1">
    <location>
        <begin position="381"/>
        <end position="426"/>
    </location>
</feature>
<protein>
    <submittedName>
        <fullName evidence="2">Uncharacterized protein</fullName>
    </submittedName>
</protein>
<feature type="compositionally biased region" description="Basic and acidic residues" evidence="1">
    <location>
        <begin position="402"/>
        <end position="413"/>
    </location>
</feature>
<dbReference type="STRING" id="1093900.A0A507B1N5"/>
<keyword evidence="3" id="KW-1185">Reference proteome</keyword>
<accession>A0A507B1N5</accession>
<proteinExistence type="predicted"/>
<dbReference type="AlphaFoldDB" id="A0A507B1N5"/>
<feature type="region of interest" description="Disordered" evidence="1">
    <location>
        <begin position="255"/>
        <end position="290"/>
    </location>
</feature>
<dbReference type="EMBL" id="SKBQ01000155">
    <property type="protein sequence ID" value="TPX17015.1"/>
    <property type="molecule type" value="Genomic_DNA"/>
</dbReference>
<evidence type="ECO:0000313" key="3">
    <source>
        <dbReference type="Proteomes" id="UP000319257"/>
    </source>
</evidence>
<dbReference type="Proteomes" id="UP000319257">
    <property type="component" value="Unassembled WGS sequence"/>
</dbReference>
<sequence>MPDDDPSKNPFVRWKHLVDAHVSATLHGLLGLPAIVSENLNLNTRAADVDNSSADPEQTAQANSEIERAVASRLRQRPARMDLLQSFAWSSFLFQSPYSPLNLQGLPQPVPNDAPRHGEGQDFTFMDAFEDLLEETASGRLPDLPDRLRSPEEHQVLSRIIRQEHFLQRMMSLDKRHINAYLPLPPAGQSVDDSEQAASIFGEEQDDWRVEARNRLRDIAAAQQPTFNWPGTLDSPAGLFDQFNSVFSVLNKVLEEEERRPQDPSKADGRLKESSKEDGVASKNQDRFLDAEPDTEDEFYKIVKSVYTDADRSFSTFVKAISDINTRTGVSTSFSKSVDRFDGTDDAAIQTFKDTKEHTDRFGNLHVKTTIRRVNADGEEVARETHYSVRSASQVSGDDEEKSDHVPQEKGGGEVEQQQQSGWFWK</sequence>
<dbReference type="OrthoDB" id="4586300at2759"/>
<comment type="caution">
    <text evidence="2">The sequence shown here is derived from an EMBL/GenBank/DDBJ whole genome shotgun (WGS) entry which is preliminary data.</text>
</comment>
<evidence type="ECO:0000256" key="1">
    <source>
        <dbReference type="SAM" id="MobiDB-lite"/>
    </source>
</evidence>
<evidence type="ECO:0000313" key="2">
    <source>
        <dbReference type="EMBL" id="TPX17015.1"/>
    </source>
</evidence>